<comment type="subcellular location">
    <subcellularLocation>
        <location evidence="1 10">Cytoplasm</location>
    </subcellularLocation>
</comment>
<evidence type="ECO:0000259" key="11">
    <source>
        <dbReference type="Pfam" id="PF00712"/>
    </source>
</evidence>
<dbReference type="InterPro" id="IPR022634">
    <property type="entry name" value="DNA_polIII_beta_N"/>
</dbReference>
<comment type="similarity">
    <text evidence="2 10">Belongs to the beta sliding clamp family.</text>
</comment>
<evidence type="ECO:0000256" key="6">
    <source>
        <dbReference type="ARBA" id="ARBA00022695"/>
    </source>
</evidence>
<evidence type="ECO:0000256" key="8">
    <source>
        <dbReference type="ARBA" id="ARBA00022932"/>
    </source>
</evidence>
<feature type="domain" description="DNA polymerase III beta sliding clamp central" evidence="12">
    <location>
        <begin position="130"/>
        <end position="243"/>
    </location>
</feature>
<evidence type="ECO:0000256" key="1">
    <source>
        <dbReference type="ARBA" id="ARBA00004496"/>
    </source>
</evidence>
<keyword evidence="6 10" id="KW-0548">Nucleotidyltransferase</keyword>
<dbReference type="SUPFAM" id="SSF55979">
    <property type="entry name" value="DNA clamp"/>
    <property type="match status" value="3"/>
</dbReference>
<dbReference type="InterPro" id="IPR022637">
    <property type="entry name" value="DNA_polIII_beta_cen"/>
</dbReference>
<keyword evidence="5 10" id="KW-0808">Transferase</keyword>
<accession>A0ABM9NNB8</accession>
<feature type="domain" description="DNA polymerase III beta sliding clamp C-terminal" evidence="13">
    <location>
        <begin position="245"/>
        <end position="365"/>
    </location>
</feature>
<dbReference type="SMART" id="SM00480">
    <property type="entry name" value="POL3Bc"/>
    <property type="match status" value="1"/>
</dbReference>
<dbReference type="Gene3D" id="3.70.10.10">
    <property type="match status" value="1"/>
</dbReference>
<sequence length="366" mass="42848">MKLIIKREKLLKELHQINNIISNKPSLPILNNLLLNIKDYVLQFTATDLEIEIITNIYLNQKYKIESITIPARKFYDICRNLPDNSILKLEFYDNKLIIKSNKSYFSISTLPSINFPNINIWKTKINFFISQATLKYLIETTKFSMAQQDIRYYLNGILFEIKEKTIRSVSTDGHRLSICSVKINELLPHHFMILPRKGVIELLRLLDNSETLIELQIGNNNIRIILNNIIFTSKLIDGNFPNYKQILYKNYKKTLEAPCELLKQAFLRTAILSNKKLLVTKLFFSKNQLKITSNNIEQEIAEEIIDIIYNDVDTEIHLNINYILDILNTIKSKKIQFLFNDAYSSVLIKNPENNNLIYIVMPIRL</sequence>
<dbReference type="Pfam" id="PF02768">
    <property type="entry name" value="DNA_pol3_beta_3"/>
    <property type="match status" value="1"/>
</dbReference>
<dbReference type="InterPro" id="IPR001001">
    <property type="entry name" value="DNA_polIII_beta"/>
</dbReference>
<evidence type="ECO:0000256" key="2">
    <source>
        <dbReference type="ARBA" id="ARBA00010752"/>
    </source>
</evidence>
<comment type="subunit">
    <text evidence="10">Forms a ring-shaped head-to-tail homodimer around DNA.</text>
</comment>
<evidence type="ECO:0000256" key="3">
    <source>
        <dbReference type="ARBA" id="ARBA00021035"/>
    </source>
</evidence>
<keyword evidence="7 10" id="KW-0235">DNA replication</keyword>
<dbReference type="InterPro" id="IPR022635">
    <property type="entry name" value="DNA_polIII_beta_C"/>
</dbReference>
<feature type="domain" description="DNA polymerase III beta sliding clamp N-terminal" evidence="11">
    <location>
        <begin position="1"/>
        <end position="119"/>
    </location>
</feature>
<dbReference type="PANTHER" id="PTHR30478:SF0">
    <property type="entry name" value="BETA SLIDING CLAMP"/>
    <property type="match status" value="1"/>
</dbReference>
<evidence type="ECO:0000256" key="9">
    <source>
        <dbReference type="ARBA" id="ARBA00023125"/>
    </source>
</evidence>
<dbReference type="Pfam" id="PF02767">
    <property type="entry name" value="DNA_pol3_beta_2"/>
    <property type="match status" value="1"/>
</dbReference>
<evidence type="ECO:0000256" key="10">
    <source>
        <dbReference type="PIRNR" id="PIRNR000804"/>
    </source>
</evidence>
<comment type="function">
    <text evidence="10">Confers DNA tethering and processivity to DNA polymerases and other proteins. Acts as a clamp, forming a ring around DNA (a reaction catalyzed by the clamp-loading complex) which diffuses in an ATP-independent manner freely and bidirectionally along dsDNA. Initially characterized for its ability to contact the catalytic subunit of DNA polymerase III (Pol III), a complex, multichain enzyme responsible for most of the replicative synthesis in bacteria; Pol III exhibits 3'-5' exonuclease proofreading activity. The beta chain is required for initiation of replication as well as for processivity of DNA replication.</text>
</comment>
<dbReference type="CDD" id="cd00140">
    <property type="entry name" value="beta_clamp"/>
    <property type="match status" value="1"/>
</dbReference>
<dbReference type="NCBIfam" id="TIGR00663">
    <property type="entry name" value="dnan"/>
    <property type="match status" value="1"/>
</dbReference>
<dbReference type="Proteomes" id="UP001497533">
    <property type="component" value="Chromosome"/>
</dbReference>
<evidence type="ECO:0000256" key="5">
    <source>
        <dbReference type="ARBA" id="ARBA00022679"/>
    </source>
</evidence>
<keyword evidence="8 10" id="KW-0239">DNA-directed DNA polymerase</keyword>
<keyword evidence="9" id="KW-0238">DNA-binding</keyword>
<dbReference type="InterPro" id="IPR046938">
    <property type="entry name" value="DNA_clamp_sf"/>
</dbReference>
<organism evidence="14 15">
    <name type="scientific">Candidatus Providencia siddallii</name>
    <dbReference type="NCBI Taxonomy" id="1715285"/>
    <lineage>
        <taxon>Bacteria</taxon>
        <taxon>Pseudomonadati</taxon>
        <taxon>Pseudomonadota</taxon>
        <taxon>Gammaproteobacteria</taxon>
        <taxon>Enterobacterales</taxon>
        <taxon>Morganellaceae</taxon>
        <taxon>Providencia</taxon>
    </lineage>
</organism>
<dbReference type="EMBL" id="OZ034688">
    <property type="protein sequence ID" value="CAL1328963.1"/>
    <property type="molecule type" value="Genomic_DNA"/>
</dbReference>
<keyword evidence="4 10" id="KW-0963">Cytoplasm</keyword>
<evidence type="ECO:0000259" key="12">
    <source>
        <dbReference type="Pfam" id="PF02767"/>
    </source>
</evidence>
<evidence type="ECO:0000256" key="7">
    <source>
        <dbReference type="ARBA" id="ARBA00022705"/>
    </source>
</evidence>
<evidence type="ECO:0000259" key="13">
    <source>
        <dbReference type="Pfam" id="PF02768"/>
    </source>
</evidence>
<dbReference type="Gene3D" id="3.10.150.10">
    <property type="entry name" value="DNA Polymerase III, subunit A, domain 2"/>
    <property type="match status" value="1"/>
</dbReference>
<name>A0ABM9NNB8_9GAMM</name>
<reference evidence="14" key="1">
    <citation type="submission" date="2024-04" db="EMBL/GenBank/DDBJ databases">
        <authorList>
            <person name="Manzano-Marin A."/>
            <person name="Manzano-Marin A."/>
            <person name="Alejandro Manzano Marin A."/>
        </authorList>
    </citation>
    <scope>NUCLEOTIDE SEQUENCE [LARGE SCALE GENOMIC DNA]</scope>
    <source>
        <strain evidence="14">TABTEA</strain>
    </source>
</reference>
<gene>
    <name evidence="14" type="primary">dnaN</name>
    <name evidence="14" type="ORF">PRHACTZTBTEA_024A</name>
</gene>
<proteinExistence type="inferred from homology"/>
<evidence type="ECO:0000313" key="14">
    <source>
        <dbReference type="EMBL" id="CAL1328963.1"/>
    </source>
</evidence>
<keyword evidence="15" id="KW-1185">Reference proteome</keyword>
<evidence type="ECO:0000256" key="4">
    <source>
        <dbReference type="ARBA" id="ARBA00022490"/>
    </source>
</evidence>
<dbReference type="PANTHER" id="PTHR30478">
    <property type="entry name" value="DNA POLYMERASE III SUBUNIT BETA"/>
    <property type="match status" value="1"/>
</dbReference>
<protein>
    <recommendedName>
        <fullName evidence="3 10">Beta sliding clamp</fullName>
    </recommendedName>
</protein>
<dbReference type="PIRSF" id="PIRSF000804">
    <property type="entry name" value="DNA_pol_III_b"/>
    <property type="match status" value="1"/>
</dbReference>
<evidence type="ECO:0000313" key="15">
    <source>
        <dbReference type="Proteomes" id="UP001497533"/>
    </source>
</evidence>
<dbReference type="Pfam" id="PF00712">
    <property type="entry name" value="DNA_pol3_beta"/>
    <property type="match status" value="1"/>
</dbReference>
<dbReference type="RefSeq" id="WP_341765024.1">
    <property type="nucleotide sequence ID" value="NZ_OZ034688.1"/>
</dbReference>